<dbReference type="GeneID" id="93709167"/>
<keyword evidence="4" id="KW-1185">Reference proteome</keyword>
<dbReference type="PANTHER" id="PTHR33744">
    <property type="entry name" value="CARBOHYDRATE DIACID REGULATOR"/>
    <property type="match status" value="1"/>
</dbReference>
<proteinExistence type="predicted"/>
<dbReference type="EMBL" id="FOXX01000001">
    <property type="protein sequence ID" value="SFQ14674.1"/>
    <property type="molecule type" value="Genomic_DNA"/>
</dbReference>
<dbReference type="InterPro" id="IPR042070">
    <property type="entry name" value="PucR_C-HTH_sf"/>
</dbReference>
<evidence type="ECO:0000313" key="4">
    <source>
        <dbReference type="Proteomes" id="UP000182762"/>
    </source>
</evidence>
<dbReference type="InterPro" id="IPR012914">
    <property type="entry name" value="PucR_dom"/>
</dbReference>
<organism evidence="3 4">
    <name type="scientific">Priestia endophytica DSM 13796</name>
    <dbReference type="NCBI Taxonomy" id="1121089"/>
    <lineage>
        <taxon>Bacteria</taxon>
        <taxon>Bacillati</taxon>
        <taxon>Bacillota</taxon>
        <taxon>Bacilli</taxon>
        <taxon>Bacillales</taxon>
        <taxon>Bacillaceae</taxon>
        <taxon>Priestia</taxon>
    </lineage>
</organism>
<dbReference type="InterPro" id="IPR051448">
    <property type="entry name" value="CdaR-like_regulators"/>
</dbReference>
<evidence type="ECO:0000313" key="3">
    <source>
        <dbReference type="EMBL" id="SFQ14674.1"/>
    </source>
</evidence>
<name>A0A1I5W4J7_9BACI</name>
<dbReference type="Pfam" id="PF07905">
    <property type="entry name" value="PucR"/>
    <property type="match status" value="1"/>
</dbReference>
<evidence type="ECO:0000259" key="2">
    <source>
        <dbReference type="Pfam" id="PF13556"/>
    </source>
</evidence>
<dbReference type="RefSeq" id="WP_061801903.1">
    <property type="nucleotide sequence ID" value="NZ_FOXX01000001.1"/>
</dbReference>
<evidence type="ECO:0000259" key="1">
    <source>
        <dbReference type="Pfam" id="PF07905"/>
    </source>
</evidence>
<accession>A0A1I5W4J7</accession>
<reference evidence="3 4" key="1">
    <citation type="submission" date="2016-10" db="EMBL/GenBank/DDBJ databases">
        <authorList>
            <person name="Varghese N."/>
            <person name="Submissions S."/>
        </authorList>
    </citation>
    <scope>NUCLEOTIDE SEQUENCE [LARGE SCALE GENOMIC DNA]</scope>
    <source>
        <strain evidence="3 4">DSM 13796</strain>
    </source>
</reference>
<comment type="caution">
    <text evidence="3">The sequence shown here is derived from an EMBL/GenBank/DDBJ whole genome shotgun (WGS) entry which is preliminary data.</text>
</comment>
<gene>
    <name evidence="3" type="ORF">SAMN02745910_00394</name>
</gene>
<dbReference type="Gene3D" id="1.10.10.2840">
    <property type="entry name" value="PucR C-terminal helix-turn-helix domain"/>
    <property type="match status" value="1"/>
</dbReference>
<dbReference type="Proteomes" id="UP000182762">
    <property type="component" value="Unassembled WGS sequence"/>
</dbReference>
<feature type="domain" description="PucR C-terminal helix-turn-helix" evidence="2">
    <location>
        <begin position="465"/>
        <end position="522"/>
    </location>
</feature>
<dbReference type="InterPro" id="IPR025736">
    <property type="entry name" value="PucR_C-HTH_dom"/>
</dbReference>
<protein>
    <submittedName>
        <fullName evidence="3">Purine catabolism regulatory protein</fullName>
    </submittedName>
</protein>
<feature type="domain" description="Purine catabolism PurC-like" evidence="1">
    <location>
        <begin position="9"/>
        <end position="126"/>
    </location>
</feature>
<sequence>MQATLTVSELLKRKNFEHCEVVAGKEGLERRIKWIHIVEVPKVEHLLKGEELILSTGVGWKENEGAFSSLLQQLITRNVAGLCIEIGSYTKSIPSSIINLANKHKFPLILFHQEVPFVEITQDVHTFMINAHYEILARLETYSRELQELLLATHDLSDLLSHFHQYLQETVVLRLKESTTHIFPPFQQNNSKQWSIIHKSIIDDNYTESRKISKKIQVLGKEYGELYVVVKNRRFTEEDMLALDRTALAISQHFLRNLYIEEKKKRCENEWLREWIRGEVSLPNIFHKLGKIDGLHNYEGGGVFLCRKQEGVEWEGASFSYAKLLLTTLFEQRGFLLCITEYRQNILFVFVNKRQKQTWRDRFTQSLERFKKSEAYEKHAKLFSFISVGSFVDRLDEMEKSYKTAQITADICSEQVSSAENIFFHDDLHIYRILSLISDQRALHEVIFEYLNPVLQYDKNYNGKLFETLKTYLACSGSKKETAEQLFVVRQTLYHRLAKLEQLLGEDFMEPRKRMALEFMILAYEQIFIKKKEEKYSQCSEIEG</sequence>
<dbReference type="Pfam" id="PF13556">
    <property type="entry name" value="HTH_30"/>
    <property type="match status" value="1"/>
</dbReference>